<comment type="caution">
    <text evidence="14">The sequence shown here is derived from an EMBL/GenBank/DDBJ whole genome shotgun (WGS) entry which is preliminary data.</text>
</comment>
<evidence type="ECO:0000313" key="15">
    <source>
        <dbReference type="Proteomes" id="UP001629214"/>
    </source>
</evidence>
<dbReference type="InterPro" id="IPR010998">
    <property type="entry name" value="Integrase_recombinase_N"/>
</dbReference>
<dbReference type="NCBIfam" id="TIGR02224">
    <property type="entry name" value="recomb_XerC"/>
    <property type="match status" value="1"/>
</dbReference>
<evidence type="ECO:0000259" key="13">
    <source>
        <dbReference type="PROSITE" id="PS51900"/>
    </source>
</evidence>
<keyword evidence="4 10" id="KW-0132">Cell division</keyword>
<comment type="similarity">
    <text evidence="2 10">Belongs to the 'phage' integrase family. XerC subfamily.</text>
</comment>
<dbReference type="CDD" id="cd00798">
    <property type="entry name" value="INT_XerDC_C"/>
    <property type="match status" value="1"/>
</dbReference>
<dbReference type="RefSeq" id="WP_408169194.1">
    <property type="nucleotide sequence ID" value="NZ_JAQQFR010000011.1"/>
</dbReference>
<feature type="active site" evidence="10">
    <location>
        <position position="266"/>
    </location>
</feature>
<dbReference type="Proteomes" id="UP001629214">
    <property type="component" value="Unassembled WGS sequence"/>
</dbReference>
<feature type="active site" evidence="10">
    <location>
        <position position="193"/>
    </location>
</feature>
<evidence type="ECO:0000256" key="4">
    <source>
        <dbReference type="ARBA" id="ARBA00022618"/>
    </source>
</evidence>
<feature type="domain" description="Core-binding (CB)" evidence="13">
    <location>
        <begin position="8"/>
        <end position="93"/>
    </location>
</feature>
<dbReference type="InterPro" id="IPR050090">
    <property type="entry name" value="Tyrosine_recombinase_XerCD"/>
</dbReference>
<evidence type="ECO:0000256" key="10">
    <source>
        <dbReference type="HAMAP-Rule" id="MF_01808"/>
    </source>
</evidence>
<dbReference type="InterPro" id="IPR023009">
    <property type="entry name" value="Tyrosine_recombinase_XerC/XerD"/>
</dbReference>
<keyword evidence="3 10" id="KW-0963">Cytoplasm</keyword>
<evidence type="ECO:0000256" key="5">
    <source>
        <dbReference type="ARBA" id="ARBA00022829"/>
    </source>
</evidence>
<sequence length="326" mass="35569">MSTEPTPVAADRYIERYLDSLQNQRMLSPHTITSYARDLAELSSLAQASGVVLEAVSHFQIRKFAAQLHGSGLNARSIARKLSAWRGFYDWLSELGGLKSNPVDGIKAPKRAKPLPKALAADDAVQLVSQHNPLKDADAPAQLCNLAMFEMLYSSGLRVSELVGLDVQYHHAAGYTSAGWVDMDSCEVTVTGKGNKMRSVPVGQPAMQALRNWLTARAGIMAKQAEADQHALFLSERGTRMSVRVMQLRIKAHGQALGMATNVHPHVLRHSFASHVLQGSGDLRAVQEMLGHASITATQVYTSLDFQRLAQVYDAAHPRAKKVAPK</sequence>
<dbReference type="PANTHER" id="PTHR30349:SF81">
    <property type="entry name" value="TYROSINE RECOMBINASE XERC"/>
    <property type="match status" value="1"/>
</dbReference>
<dbReference type="InterPro" id="IPR011010">
    <property type="entry name" value="DNA_brk_join_enz"/>
</dbReference>
<keyword evidence="9 10" id="KW-0131">Cell cycle</keyword>
<evidence type="ECO:0000256" key="9">
    <source>
        <dbReference type="ARBA" id="ARBA00023306"/>
    </source>
</evidence>
<dbReference type="EMBL" id="JAQQFR010000011">
    <property type="protein sequence ID" value="MFL9880120.1"/>
    <property type="molecule type" value="Genomic_DNA"/>
</dbReference>
<feature type="active site" evidence="10">
    <location>
        <position position="269"/>
    </location>
</feature>
<dbReference type="HAMAP" id="MF_01808">
    <property type="entry name" value="Recomb_XerC_XerD"/>
    <property type="match status" value="1"/>
</dbReference>
<reference evidence="14 15" key="1">
    <citation type="journal article" date="2024" name="Chem. Sci.">
        <title>Discovery of megapolipeptins by genome mining of a Burkholderiales bacteria collection.</title>
        <authorList>
            <person name="Paulo B.S."/>
            <person name="Recchia M.J.J."/>
            <person name="Lee S."/>
            <person name="Fergusson C.H."/>
            <person name="Romanowski S.B."/>
            <person name="Hernandez A."/>
            <person name="Krull N."/>
            <person name="Liu D.Y."/>
            <person name="Cavanagh H."/>
            <person name="Bos A."/>
            <person name="Gray C.A."/>
            <person name="Murphy B.T."/>
            <person name="Linington R.G."/>
            <person name="Eustaquio A.S."/>
        </authorList>
    </citation>
    <scope>NUCLEOTIDE SEQUENCE [LARGE SCALE GENOMIC DNA]</scope>
    <source>
        <strain evidence="14 15">RL21-008-BIB-B</strain>
    </source>
</reference>
<dbReference type="PROSITE" id="PS51898">
    <property type="entry name" value="TYR_RECOMBINASE"/>
    <property type="match status" value="1"/>
</dbReference>
<comment type="subunit">
    <text evidence="10">Forms a cyclic heterotetrameric complex composed of two molecules of XerC and two molecules of XerD.</text>
</comment>
<dbReference type="InterPro" id="IPR044068">
    <property type="entry name" value="CB"/>
</dbReference>
<keyword evidence="7 10" id="KW-0238">DNA-binding</keyword>
<dbReference type="InterPro" id="IPR004107">
    <property type="entry name" value="Integrase_SAM-like_N"/>
</dbReference>
<evidence type="ECO:0000256" key="11">
    <source>
        <dbReference type="NCBIfam" id="TIGR02224"/>
    </source>
</evidence>
<evidence type="ECO:0000256" key="1">
    <source>
        <dbReference type="ARBA" id="ARBA00004496"/>
    </source>
</evidence>
<protein>
    <recommendedName>
        <fullName evidence="10 11">Tyrosine recombinase XerC</fullName>
    </recommendedName>
</protein>
<evidence type="ECO:0000259" key="12">
    <source>
        <dbReference type="PROSITE" id="PS51898"/>
    </source>
</evidence>
<evidence type="ECO:0000256" key="7">
    <source>
        <dbReference type="ARBA" id="ARBA00023125"/>
    </source>
</evidence>
<dbReference type="Gene3D" id="1.10.150.130">
    <property type="match status" value="1"/>
</dbReference>
<dbReference type="Gene3D" id="1.10.443.10">
    <property type="entry name" value="Intergrase catalytic core"/>
    <property type="match status" value="1"/>
</dbReference>
<accession>A0ABW8ZBD7</accession>
<dbReference type="PANTHER" id="PTHR30349">
    <property type="entry name" value="PHAGE INTEGRASE-RELATED"/>
    <property type="match status" value="1"/>
</dbReference>
<comment type="function">
    <text evidence="10">Site-specific tyrosine recombinase, which acts by catalyzing the cutting and rejoining of the recombining DNA molecules. The XerC-XerD complex is essential to convert dimers of the bacterial chromosome into monomers to permit their segregation at cell division. It also contributes to the segregational stability of plasmids.</text>
</comment>
<evidence type="ECO:0000256" key="6">
    <source>
        <dbReference type="ARBA" id="ARBA00022908"/>
    </source>
</evidence>
<keyword evidence="5 10" id="KW-0159">Chromosome partition</keyword>
<evidence type="ECO:0000313" key="14">
    <source>
        <dbReference type="EMBL" id="MFL9880120.1"/>
    </source>
</evidence>
<comment type="subcellular location">
    <subcellularLocation>
        <location evidence="1 10">Cytoplasm</location>
    </subcellularLocation>
</comment>
<name>A0ABW8ZBD7_9BURK</name>
<keyword evidence="8 10" id="KW-0233">DNA recombination</keyword>
<feature type="active site" evidence="10">
    <location>
        <position position="158"/>
    </location>
</feature>
<dbReference type="InterPro" id="IPR002104">
    <property type="entry name" value="Integrase_catalytic"/>
</dbReference>
<dbReference type="InterPro" id="IPR013762">
    <property type="entry name" value="Integrase-like_cat_sf"/>
</dbReference>
<gene>
    <name evidence="10 14" type="primary">xerC</name>
    <name evidence="14" type="ORF">PQR63_17095</name>
</gene>
<feature type="active site" description="O-(3'-phospho-DNA)-tyrosine intermediate" evidence="10">
    <location>
        <position position="301"/>
    </location>
</feature>
<feature type="active site" evidence="10">
    <location>
        <position position="292"/>
    </location>
</feature>
<dbReference type="Pfam" id="PF00589">
    <property type="entry name" value="Phage_integrase"/>
    <property type="match status" value="1"/>
</dbReference>
<dbReference type="InterPro" id="IPR011931">
    <property type="entry name" value="Recomb_XerC"/>
</dbReference>
<dbReference type="Pfam" id="PF02899">
    <property type="entry name" value="Phage_int_SAM_1"/>
    <property type="match status" value="1"/>
</dbReference>
<dbReference type="PROSITE" id="PS51900">
    <property type="entry name" value="CB"/>
    <property type="match status" value="1"/>
</dbReference>
<evidence type="ECO:0000256" key="2">
    <source>
        <dbReference type="ARBA" id="ARBA00006657"/>
    </source>
</evidence>
<feature type="domain" description="Tyr recombinase" evidence="12">
    <location>
        <begin position="114"/>
        <end position="314"/>
    </location>
</feature>
<organism evidence="14 15">
    <name type="scientific">Herbaspirillum rhizosphaerae</name>
    <dbReference type="NCBI Taxonomy" id="346179"/>
    <lineage>
        <taxon>Bacteria</taxon>
        <taxon>Pseudomonadati</taxon>
        <taxon>Pseudomonadota</taxon>
        <taxon>Betaproteobacteria</taxon>
        <taxon>Burkholderiales</taxon>
        <taxon>Oxalobacteraceae</taxon>
        <taxon>Herbaspirillum</taxon>
    </lineage>
</organism>
<evidence type="ECO:0000256" key="8">
    <source>
        <dbReference type="ARBA" id="ARBA00023172"/>
    </source>
</evidence>
<dbReference type="SUPFAM" id="SSF56349">
    <property type="entry name" value="DNA breaking-rejoining enzymes"/>
    <property type="match status" value="1"/>
</dbReference>
<proteinExistence type="inferred from homology"/>
<keyword evidence="15" id="KW-1185">Reference proteome</keyword>
<evidence type="ECO:0000256" key="3">
    <source>
        <dbReference type="ARBA" id="ARBA00022490"/>
    </source>
</evidence>
<keyword evidence="6 10" id="KW-0229">DNA integration</keyword>